<evidence type="ECO:0000256" key="2">
    <source>
        <dbReference type="ARBA" id="ARBA00022448"/>
    </source>
</evidence>
<comment type="caution">
    <text evidence="6">The sequence shown here is derived from an EMBL/GenBank/DDBJ whole genome shotgun (WGS) entry which is preliminary data.</text>
</comment>
<evidence type="ECO:0000313" key="6">
    <source>
        <dbReference type="EMBL" id="GAA3707742.1"/>
    </source>
</evidence>
<evidence type="ECO:0000256" key="3">
    <source>
        <dbReference type="ARBA" id="ARBA00022729"/>
    </source>
</evidence>
<evidence type="ECO:0000259" key="5">
    <source>
        <dbReference type="SMART" id="SM00062"/>
    </source>
</evidence>
<sequence>MSLLPTVLRRRLPALVAVVGLGALAGCSGVTYAETPLPTTSPSKPSSSAPAVAAPTCDNATQSYDPLPNLPSRAAISDASMRRIIDKGYLTVGISADTYLFGARNAFTGGIEGFDIDMARAVAKAIFGDPNKVQLRVITAGDRIPLLKSREVDMVARNMSMTCGRWNDIAFSAEYYRSGQKVLVSKALPGAKDLSLADLKGKKVCAPTGTTSLTKLQQVKGPVVVTAGTHTGCLVLLQQGKADAITGDDTVLAGLAAQDPNTVITSAKAITVEPYGLGLNKDDTYLARYVNRVIADLEADGQWKAIYNRWLAAPLGPAPAPPTPVYGR</sequence>
<dbReference type="InterPro" id="IPR018313">
    <property type="entry name" value="SBP_3_CS"/>
</dbReference>
<accession>A0ABP7DPS6</accession>
<protein>
    <submittedName>
        <fullName evidence="6">Glutamate ABC transporter substrate-binding protein</fullName>
    </submittedName>
</protein>
<dbReference type="InterPro" id="IPR051455">
    <property type="entry name" value="Bact_solute-bind_prot3"/>
</dbReference>
<evidence type="ECO:0000256" key="1">
    <source>
        <dbReference type="ARBA" id="ARBA00010333"/>
    </source>
</evidence>
<dbReference type="PANTHER" id="PTHR30085:SF6">
    <property type="entry name" value="ABC TRANSPORTER GLUTAMINE-BINDING PROTEIN GLNH"/>
    <property type="match status" value="1"/>
</dbReference>
<evidence type="ECO:0000313" key="7">
    <source>
        <dbReference type="Proteomes" id="UP001501468"/>
    </source>
</evidence>
<evidence type="ECO:0000256" key="4">
    <source>
        <dbReference type="RuleBase" id="RU003744"/>
    </source>
</evidence>
<reference evidence="7" key="1">
    <citation type="journal article" date="2019" name="Int. J. Syst. Evol. Microbiol.">
        <title>The Global Catalogue of Microorganisms (GCM) 10K type strain sequencing project: providing services to taxonomists for standard genome sequencing and annotation.</title>
        <authorList>
            <consortium name="The Broad Institute Genomics Platform"/>
            <consortium name="The Broad Institute Genome Sequencing Center for Infectious Disease"/>
            <person name="Wu L."/>
            <person name="Ma J."/>
        </authorList>
    </citation>
    <scope>NUCLEOTIDE SEQUENCE [LARGE SCALE GENOMIC DNA]</scope>
    <source>
        <strain evidence="7">JCM 17125</strain>
    </source>
</reference>
<dbReference type="PROSITE" id="PS01039">
    <property type="entry name" value="SBP_BACTERIAL_3"/>
    <property type="match status" value="1"/>
</dbReference>
<dbReference type="Gene3D" id="3.40.190.10">
    <property type="entry name" value="Periplasmic binding protein-like II"/>
    <property type="match status" value="2"/>
</dbReference>
<dbReference type="RefSeq" id="WP_344946878.1">
    <property type="nucleotide sequence ID" value="NZ_BAABDC010000003.1"/>
</dbReference>
<dbReference type="SUPFAM" id="SSF53850">
    <property type="entry name" value="Periplasmic binding protein-like II"/>
    <property type="match status" value="1"/>
</dbReference>
<dbReference type="PANTHER" id="PTHR30085">
    <property type="entry name" value="AMINO ACID ABC TRANSPORTER PERMEASE"/>
    <property type="match status" value="1"/>
</dbReference>
<keyword evidence="7" id="KW-1185">Reference proteome</keyword>
<keyword evidence="2" id="KW-0813">Transport</keyword>
<organism evidence="6 7">
    <name type="scientific">Terrabacter ginsenosidimutans</name>
    <dbReference type="NCBI Taxonomy" id="490575"/>
    <lineage>
        <taxon>Bacteria</taxon>
        <taxon>Bacillati</taxon>
        <taxon>Actinomycetota</taxon>
        <taxon>Actinomycetes</taxon>
        <taxon>Micrococcales</taxon>
        <taxon>Intrasporangiaceae</taxon>
        <taxon>Terrabacter</taxon>
    </lineage>
</organism>
<comment type="similarity">
    <text evidence="1 4">Belongs to the bacterial solute-binding protein 3 family.</text>
</comment>
<gene>
    <name evidence="6" type="ORF">GCM10022399_25650</name>
</gene>
<dbReference type="SMART" id="SM00062">
    <property type="entry name" value="PBPb"/>
    <property type="match status" value="1"/>
</dbReference>
<name>A0ABP7DPS6_9MICO</name>
<dbReference type="InterPro" id="IPR001638">
    <property type="entry name" value="Solute-binding_3/MltF_N"/>
</dbReference>
<dbReference type="EMBL" id="BAABDC010000003">
    <property type="protein sequence ID" value="GAA3707742.1"/>
    <property type="molecule type" value="Genomic_DNA"/>
</dbReference>
<keyword evidence="3" id="KW-0732">Signal</keyword>
<dbReference type="CDD" id="cd13690">
    <property type="entry name" value="PBP2_GluB"/>
    <property type="match status" value="1"/>
</dbReference>
<proteinExistence type="inferred from homology"/>
<dbReference type="Pfam" id="PF00497">
    <property type="entry name" value="SBP_bac_3"/>
    <property type="match status" value="1"/>
</dbReference>
<feature type="domain" description="Solute-binding protein family 3/N-terminal" evidence="5">
    <location>
        <begin position="89"/>
        <end position="314"/>
    </location>
</feature>
<dbReference type="Proteomes" id="UP001501468">
    <property type="component" value="Unassembled WGS sequence"/>
</dbReference>